<dbReference type="EMBL" id="CP037940">
    <property type="protein sequence ID" value="QBO36761.1"/>
    <property type="molecule type" value="Genomic_DNA"/>
</dbReference>
<dbReference type="Gene3D" id="3.30.460.10">
    <property type="entry name" value="Beta Polymerase, domain 2"/>
    <property type="match status" value="1"/>
</dbReference>
<accession>A0A4P6YVG6</accession>
<proteinExistence type="predicted"/>
<evidence type="ECO:0000313" key="1">
    <source>
        <dbReference type="EMBL" id="QBO36761.1"/>
    </source>
</evidence>
<reference evidence="2" key="1">
    <citation type="submission" date="2019-03" db="EMBL/GenBank/DDBJ databases">
        <title>Weissella sp. 26KH-42 Genome sequencing.</title>
        <authorList>
            <person name="Heo J."/>
            <person name="Kim S.-J."/>
            <person name="Kim J.-S."/>
            <person name="Hong S.-B."/>
            <person name="Kwon S.-W."/>
        </authorList>
    </citation>
    <scope>NUCLEOTIDE SEQUENCE [LARGE SCALE GENOMIC DNA]</scope>
    <source>
        <strain evidence="2">26KH-42</strain>
    </source>
</reference>
<keyword evidence="2" id="KW-1185">Reference proteome</keyword>
<dbReference type="RefSeq" id="WP_133363838.1">
    <property type="nucleotide sequence ID" value="NZ_CP037940.1"/>
</dbReference>
<gene>
    <name evidence="1" type="ORF">EQG49_09965</name>
</gene>
<evidence type="ECO:0000313" key="2">
    <source>
        <dbReference type="Proteomes" id="UP000292886"/>
    </source>
</evidence>
<dbReference type="SUPFAM" id="SSF81301">
    <property type="entry name" value="Nucleotidyltransferase"/>
    <property type="match status" value="1"/>
</dbReference>
<name>A0A4P6YVG6_9LACO</name>
<sequence length="113" mass="12920">MSKETVFENLKNFVTRDSRVRAIGTTTTAAVDLDVTLFVTQMSLFKNTDWLNFLGDYKFTETKLSQEDTEPAHLKMLFDDGTEVVLHIAPTFEKRFFVKNAHNQILADKDAAK</sequence>
<dbReference type="InterPro" id="IPR043519">
    <property type="entry name" value="NT_sf"/>
</dbReference>
<protein>
    <submittedName>
        <fullName evidence="1">Uncharacterized protein</fullName>
    </submittedName>
</protein>
<dbReference type="KEGG" id="wei:EQG49_09965"/>
<dbReference type="Pfam" id="PF04439">
    <property type="entry name" value="Adenyl_transf"/>
    <property type="match status" value="1"/>
</dbReference>
<dbReference type="AlphaFoldDB" id="A0A4P6YVG6"/>
<organism evidence="1 2">
    <name type="scientific">Periweissella cryptocerci</name>
    <dbReference type="NCBI Taxonomy" id="2506420"/>
    <lineage>
        <taxon>Bacteria</taxon>
        <taxon>Bacillati</taxon>
        <taxon>Bacillota</taxon>
        <taxon>Bacilli</taxon>
        <taxon>Lactobacillales</taxon>
        <taxon>Lactobacillaceae</taxon>
        <taxon>Periweissella</taxon>
    </lineage>
</organism>
<dbReference type="Proteomes" id="UP000292886">
    <property type="component" value="Chromosome"/>
</dbReference>
<dbReference type="InterPro" id="IPR007530">
    <property type="entry name" value="Aminoglycoside_adenylylTfrase"/>
</dbReference>